<dbReference type="Proteomes" id="UP000308768">
    <property type="component" value="Unassembled WGS sequence"/>
</dbReference>
<dbReference type="InterPro" id="IPR005196">
    <property type="entry name" value="Glyco_hydro_65_N"/>
</dbReference>
<proteinExistence type="predicted"/>
<keyword evidence="4" id="KW-1185">Reference proteome</keyword>
<dbReference type="PANTHER" id="PTHR11051">
    <property type="entry name" value="GLYCOSYL HYDROLASE-RELATED"/>
    <property type="match status" value="1"/>
</dbReference>
<name>A0A4U0V142_9PEZI</name>
<dbReference type="InterPro" id="IPR037018">
    <property type="entry name" value="GH65_N"/>
</dbReference>
<dbReference type="Gene3D" id="2.70.98.40">
    <property type="entry name" value="Glycoside hydrolase, family 65, N-terminal domain"/>
    <property type="match status" value="1"/>
</dbReference>
<protein>
    <recommendedName>
        <fullName evidence="2">Glycoside hydrolase family 65 N-terminal domain-containing protein</fullName>
    </recommendedName>
</protein>
<dbReference type="PANTHER" id="PTHR11051:SF8">
    <property type="entry name" value="PROTEIN-GLUCOSYLGALACTOSYLHYDROXYLYSINE GLUCOSIDASE"/>
    <property type="match status" value="1"/>
</dbReference>
<dbReference type="GO" id="GO:0005993">
    <property type="term" value="P:trehalose catabolic process"/>
    <property type="evidence" value="ECO:0007669"/>
    <property type="project" value="TreeGrafter"/>
</dbReference>
<reference evidence="3 4" key="1">
    <citation type="submission" date="2017-03" db="EMBL/GenBank/DDBJ databases">
        <title>Genomes of endolithic fungi from Antarctica.</title>
        <authorList>
            <person name="Coleine C."/>
            <person name="Masonjones S."/>
            <person name="Stajich J.E."/>
        </authorList>
    </citation>
    <scope>NUCLEOTIDE SEQUENCE [LARGE SCALE GENOMIC DNA]</scope>
    <source>
        <strain evidence="3 4">CCFEE 5187</strain>
    </source>
</reference>
<dbReference type="OrthoDB" id="200349at2759"/>
<evidence type="ECO:0000259" key="2">
    <source>
        <dbReference type="Pfam" id="PF03636"/>
    </source>
</evidence>
<accession>A0A4U0V142</accession>
<sequence length="274" mass="30149">MRLLTRSALLGAVSSVQAFTYNTRFENVTWDDDNWRLTTTNLDQGHYESRMMEPFSEVDTRVNGDQINGWPLFDRRQTFATIAGFYDSQPTLNGTNSEWLNQHGWESAISGVPHWSSIAVISPGGQVLNASVPALQISSFISTLDIGAGSMRWSCTWTPQGEPAIDVEYSMFVSKLYVNRAAVQLKLTPSRDMNVTVMDILDGDCAQRTDFVNKSYQANSSTIWTAVRPNGIANVTANVYSTMAGDFNSSTRANVLDPSVIGTNSSSIAQSFNA</sequence>
<dbReference type="SUPFAM" id="SSF74650">
    <property type="entry name" value="Galactose mutarotase-like"/>
    <property type="match status" value="1"/>
</dbReference>
<evidence type="ECO:0000313" key="4">
    <source>
        <dbReference type="Proteomes" id="UP000308768"/>
    </source>
</evidence>
<comment type="caution">
    <text evidence="3">The sequence shown here is derived from an EMBL/GenBank/DDBJ whole genome shotgun (WGS) entry which is preliminary data.</text>
</comment>
<dbReference type="GO" id="GO:0004555">
    <property type="term" value="F:alpha,alpha-trehalase activity"/>
    <property type="evidence" value="ECO:0007669"/>
    <property type="project" value="TreeGrafter"/>
</dbReference>
<evidence type="ECO:0000313" key="3">
    <source>
        <dbReference type="EMBL" id="TKA42288.1"/>
    </source>
</evidence>
<keyword evidence="1" id="KW-0732">Signal</keyword>
<feature type="domain" description="Glycoside hydrolase family 65 N-terminal" evidence="2">
    <location>
        <begin position="74"/>
        <end position="271"/>
    </location>
</feature>
<feature type="non-terminal residue" evidence="3">
    <location>
        <position position="274"/>
    </location>
</feature>
<dbReference type="InterPro" id="IPR011013">
    <property type="entry name" value="Gal_mutarotase_sf_dom"/>
</dbReference>
<organism evidence="3 4">
    <name type="scientific">Cryomyces minteri</name>
    <dbReference type="NCBI Taxonomy" id="331657"/>
    <lineage>
        <taxon>Eukaryota</taxon>
        <taxon>Fungi</taxon>
        <taxon>Dikarya</taxon>
        <taxon>Ascomycota</taxon>
        <taxon>Pezizomycotina</taxon>
        <taxon>Dothideomycetes</taxon>
        <taxon>Dothideomycetes incertae sedis</taxon>
        <taxon>Cryomyces</taxon>
    </lineage>
</organism>
<dbReference type="EMBL" id="NAJN01003217">
    <property type="protein sequence ID" value="TKA42288.1"/>
    <property type="molecule type" value="Genomic_DNA"/>
</dbReference>
<dbReference type="AlphaFoldDB" id="A0A4U0V142"/>
<dbReference type="GO" id="GO:0009277">
    <property type="term" value="C:fungal-type cell wall"/>
    <property type="evidence" value="ECO:0007669"/>
    <property type="project" value="TreeGrafter"/>
</dbReference>
<feature type="signal peptide" evidence="1">
    <location>
        <begin position="1"/>
        <end position="18"/>
    </location>
</feature>
<dbReference type="GO" id="GO:0030246">
    <property type="term" value="F:carbohydrate binding"/>
    <property type="evidence" value="ECO:0007669"/>
    <property type="project" value="InterPro"/>
</dbReference>
<feature type="chain" id="PRO_5020961569" description="Glycoside hydrolase family 65 N-terminal domain-containing protein" evidence="1">
    <location>
        <begin position="19"/>
        <end position="274"/>
    </location>
</feature>
<gene>
    <name evidence="3" type="ORF">B0A49_13654</name>
</gene>
<dbReference type="STRING" id="331657.A0A4U0V142"/>
<evidence type="ECO:0000256" key="1">
    <source>
        <dbReference type="SAM" id="SignalP"/>
    </source>
</evidence>
<dbReference type="Pfam" id="PF03636">
    <property type="entry name" value="Glyco_hydro_65N"/>
    <property type="match status" value="1"/>
</dbReference>